<feature type="signal peptide" evidence="1">
    <location>
        <begin position="1"/>
        <end position="17"/>
    </location>
</feature>
<keyword evidence="1" id="KW-0732">Signal</keyword>
<reference evidence="2 3" key="1">
    <citation type="submission" date="2016-10" db="EMBL/GenBank/DDBJ databases">
        <authorList>
            <person name="de Groot N.N."/>
        </authorList>
    </citation>
    <scope>NUCLEOTIDE SEQUENCE [LARGE SCALE GENOMIC DNA]</scope>
    <source>
        <strain evidence="2 3">DSM 19547</strain>
    </source>
</reference>
<accession>A0A1I5NYW9</accession>
<name>A0A1I5NYW9_9RHOB</name>
<dbReference type="AlphaFoldDB" id="A0A1I5NYW9"/>
<dbReference type="Proteomes" id="UP000199356">
    <property type="component" value="Unassembled WGS sequence"/>
</dbReference>
<proteinExistence type="predicted"/>
<protein>
    <recommendedName>
        <fullName evidence="4">Nickel/cobalt transporter regulator</fullName>
    </recommendedName>
</protein>
<evidence type="ECO:0000313" key="3">
    <source>
        <dbReference type="Proteomes" id="UP000199356"/>
    </source>
</evidence>
<dbReference type="STRING" id="441119.SAMN04488047_104152"/>
<sequence length="110" mass="12012">MRAAVLILCCLPLPALACPSGAKCISVETGGLSSGNAGKWLSVPQAPPPVEIGQILPEGRYRMMFNTGYYGLPPVADGWVYYRVDDDIYRVGRDTLEVLERVTHQANRAF</sequence>
<evidence type="ECO:0000256" key="1">
    <source>
        <dbReference type="SAM" id="SignalP"/>
    </source>
</evidence>
<feature type="chain" id="PRO_5011716797" description="Nickel/cobalt transporter regulator" evidence="1">
    <location>
        <begin position="18"/>
        <end position="110"/>
    </location>
</feature>
<organism evidence="2 3">
    <name type="scientific">Tranquillimonas alkanivorans</name>
    <dbReference type="NCBI Taxonomy" id="441119"/>
    <lineage>
        <taxon>Bacteria</taxon>
        <taxon>Pseudomonadati</taxon>
        <taxon>Pseudomonadota</taxon>
        <taxon>Alphaproteobacteria</taxon>
        <taxon>Rhodobacterales</taxon>
        <taxon>Roseobacteraceae</taxon>
        <taxon>Tranquillimonas</taxon>
    </lineage>
</organism>
<dbReference type="EMBL" id="FOXA01000004">
    <property type="protein sequence ID" value="SFP27028.1"/>
    <property type="molecule type" value="Genomic_DNA"/>
</dbReference>
<evidence type="ECO:0008006" key="4">
    <source>
        <dbReference type="Google" id="ProtNLM"/>
    </source>
</evidence>
<gene>
    <name evidence="2" type="ORF">SAMN04488047_104152</name>
</gene>
<evidence type="ECO:0000313" key="2">
    <source>
        <dbReference type="EMBL" id="SFP27028.1"/>
    </source>
</evidence>
<keyword evidence="3" id="KW-1185">Reference proteome</keyword>